<evidence type="ECO:0000256" key="3">
    <source>
        <dbReference type="SAM" id="MobiDB-lite"/>
    </source>
</evidence>
<dbReference type="Pfam" id="PF00135">
    <property type="entry name" value="COesterase"/>
    <property type="match status" value="1"/>
</dbReference>
<dbReference type="InterPro" id="IPR050309">
    <property type="entry name" value="Type-B_Carboxylest/Lipase"/>
</dbReference>
<organism evidence="5">
    <name type="scientific">marine metagenome</name>
    <dbReference type="NCBI Taxonomy" id="408172"/>
    <lineage>
        <taxon>unclassified sequences</taxon>
        <taxon>metagenomes</taxon>
        <taxon>ecological metagenomes</taxon>
    </lineage>
</organism>
<evidence type="ECO:0000313" key="5">
    <source>
        <dbReference type="EMBL" id="SUZ57297.1"/>
    </source>
</evidence>
<protein>
    <recommendedName>
        <fullName evidence="4">Carboxylesterase type B domain-containing protein</fullName>
    </recommendedName>
</protein>
<feature type="domain" description="Carboxylesterase type B" evidence="4">
    <location>
        <begin position="3"/>
        <end position="470"/>
    </location>
</feature>
<dbReference type="AlphaFoldDB" id="A0A381NRY5"/>
<feature type="compositionally biased region" description="Basic and acidic residues" evidence="3">
    <location>
        <begin position="472"/>
        <end position="489"/>
    </location>
</feature>
<dbReference type="Gene3D" id="3.40.50.1820">
    <property type="entry name" value="alpha/beta hydrolase"/>
    <property type="match status" value="1"/>
</dbReference>
<sequence length="489" mass="53566">MNTQVETTTGPIEGREKDGTLFFAGIPYAAAPTESKRFQRAQAHEPWLDVLSTKKIGAAAPQLPGSGLSDPPSVRWDENCLTLNITTPMTSGSGRPVFVWIHGGAYRTGQGGIPWYNGARFAVHGDIVVVSINYRLGALGFTDLSTFGSEFEFSGINGLLDQMFALEWVQQNIEQFGGDPAKVTIAGESAGGFSVSTLLGMPATDGLFRHAIPQSGAAHHTLPAKAGKLVRDAFLKELDADGPTQFMAASAEEILHAQLQTIAKLETPDTQETLGVPVSAFYPVIGSTLLAESPIDAIRSGVGSGVAVMTGSNHHETTLWSYQDRINERQLERRALGMGDEHLLQRYRDARPHDSAADLMTAISTDFMFRIPAIRLLEARPYTSRNWLYQFNWESRAFDGNLKATHALEIPFAFDNLDQAGVDNFIGPGPTPQHIADRMHHAWIDFIRDGDPGWTPYSAETRNTMIFDDESGPIRDPEANERKAWEGIR</sequence>
<dbReference type="GO" id="GO:0016787">
    <property type="term" value="F:hydrolase activity"/>
    <property type="evidence" value="ECO:0007669"/>
    <property type="project" value="UniProtKB-KW"/>
</dbReference>
<evidence type="ECO:0000259" key="4">
    <source>
        <dbReference type="Pfam" id="PF00135"/>
    </source>
</evidence>
<dbReference type="InterPro" id="IPR019826">
    <property type="entry name" value="Carboxylesterase_B_AS"/>
</dbReference>
<dbReference type="EMBL" id="UINC01000554">
    <property type="protein sequence ID" value="SUZ57297.1"/>
    <property type="molecule type" value="Genomic_DNA"/>
</dbReference>
<dbReference type="PROSITE" id="PS00122">
    <property type="entry name" value="CARBOXYLESTERASE_B_1"/>
    <property type="match status" value="1"/>
</dbReference>
<gene>
    <name evidence="5" type="ORF">METZ01_LOCUS10151</name>
</gene>
<proteinExistence type="inferred from homology"/>
<evidence type="ECO:0000256" key="2">
    <source>
        <dbReference type="ARBA" id="ARBA00022801"/>
    </source>
</evidence>
<dbReference type="InterPro" id="IPR002018">
    <property type="entry name" value="CarbesteraseB"/>
</dbReference>
<evidence type="ECO:0000256" key="1">
    <source>
        <dbReference type="ARBA" id="ARBA00005964"/>
    </source>
</evidence>
<name>A0A381NRY5_9ZZZZ</name>
<dbReference type="PANTHER" id="PTHR11559">
    <property type="entry name" value="CARBOXYLESTERASE"/>
    <property type="match status" value="1"/>
</dbReference>
<dbReference type="SUPFAM" id="SSF53474">
    <property type="entry name" value="alpha/beta-Hydrolases"/>
    <property type="match status" value="1"/>
</dbReference>
<reference evidence="5" key="1">
    <citation type="submission" date="2018-05" db="EMBL/GenBank/DDBJ databases">
        <authorList>
            <person name="Lanie J.A."/>
            <person name="Ng W.-L."/>
            <person name="Kazmierczak K.M."/>
            <person name="Andrzejewski T.M."/>
            <person name="Davidsen T.M."/>
            <person name="Wayne K.J."/>
            <person name="Tettelin H."/>
            <person name="Glass J.I."/>
            <person name="Rusch D."/>
            <person name="Podicherti R."/>
            <person name="Tsui H.-C.T."/>
            <person name="Winkler M.E."/>
        </authorList>
    </citation>
    <scope>NUCLEOTIDE SEQUENCE</scope>
</reference>
<keyword evidence="2" id="KW-0378">Hydrolase</keyword>
<comment type="similarity">
    <text evidence="1">Belongs to the type-B carboxylesterase/lipase family.</text>
</comment>
<accession>A0A381NRY5</accession>
<dbReference type="InterPro" id="IPR029058">
    <property type="entry name" value="AB_hydrolase_fold"/>
</dbReference>
<feature type="region of interest" description="Disordered" evidence="3">
    <location>
        <begin position="469"/>
        <end position="489"/>
    </location>
</feature>